<reference evidence="1" key="1">
    <citation type="submission" date="2016-01" db="EMBL/GenBank/DDBJ databases">
        <authorList>
            <person name="Peeters Charlotte."/>
        </authorList>
    </citation>
    <scope>NUCLEOTIDE SEQUENCE</scope>
    <source>
        <strain evidence="1">LMG 22936</strain>
    </source>
</reference>
<organism evidence="1 2">
    <name type="scientific">Caballeronia telluris</name>
    <dbReference type="NCBI Taxonomy" id="326475"/>
    <lineage>
        <taxon>Bacteria</taxon>
        <taxon>Pseudomonadati</taxon>
        <taxon>Pseudomonadota</taxon>
        <taxon>Betaproteobacteria</taxon>
        <taxon>Burkholderiales</taxon>
        <taxon>Burkholderiaceae</taxon>
        <taxon>Caballeronia</taxon>
    </lineage>
</organism>
<protein>
    <submittedName>
        <fullName evidence="1">Uncharacterized protein</fullName>
    </submittedName>
</protein>
<accession>A0A158G3C1</accession>
<keyword evidence="2" id="KW-1185">Reference proteome</keyword>
<comment type="caution">
    <text evidence="1">The sequence shown here is derived from an EMBL/GenBank/DDBJ whole genome shotgun (WGS) entry which is preliminary data.</text>
</comment>
<dbReference type="Proteomes" id="UP000054717">
    <property type="component" value="Unassembled WGS sequence"/>
</dbReference>
<gene>
    <name evidence="1" type="ORF">AWB66_01494</name>
</gene>
<name>A0A158G3C1_9BURK</name>
<evidence type="ECO:0000313" key="2">
    <source>
        <dbReference type="Proteomes" id="UP000054717"/>
    </source>
</evidence>
<evidence type="ECO:0000313" key="1">
    <source>
        <dbReference type="EMBL" id="SAL25900.1"/>
    </source>
</evidence>
<sequence length="162" mass="19026">MNFETFGERLDNWARVVRLPKFQSGVCAQWARWYVSIRDSEAKYDGAPLGLTKDELDAWLVERAWSSMQHPVHKFILKYHYIWNMGETQVITRMRKAHGINLRGRPWNLIIAEAEASLKKVLVNPEDFAKMLLRLPIPLRRELIDPRREESVPQDKAELVTN</sequence>
<proteinExistence type="predicted"/>
<dbReference type="EMBL" id="FCNZ02000004">
    <property type="protein sequence ID" value="SAL25900.1"/>
    <property type="molecule type" value="Genomic_DNA"/>
</dbReference>
<dbReference type="RefSeq" id="WP_087629638.1">
    <property type="nucleotide sequence ID" value="NZ_FCNZ02000004.1"/>
</dbReference>
<dbReference type="AlphaFoldDB" id="A0A158G3C1"/>
<dbReference type="STRING" id="326475.AWB66_01494"/>